<proteinExistence type="predicted"/>
<feature type="region of interest" description="Disordered" evidence="1">
    <location>
        <begin position="129"/>
        <end position="158"/>
    </location>
</feature>
<accession>A0A835SCA2</accession>
<evidence type="ECO:0000313" key="3">
    <source>
        <dbReference type="Proteomes" id="UP000613740"/>
    </source>
</evidence>
<organism evidence="2 3">
    <name type="scientific">Chlamydomonas schloesseri</name>
    <dbReference type="NCBI Taxonomy" id="2026947"/>
    <lineage>
        <taxon>Eukaryota</taxon>
        <taxon>Viridiplantae</taxon>
        <taxon>Chlorophyta</taxon>
        <taxon>core chlorophytes</taxon>
        <taxon>Chlorophyceae</taxon>
        <taxon>CS clade</taxon>
        <taxon>Chlamydomonadales</taxon>
        <taxon>Chlamydomonadaceae</taxon>
        <taxon>Chlamydomonas</taxon>
    </lineage>
</organism>
<gene>
    <name evidence="2" type="ORF">HYH02_015188</name>
</gene>
<name>A0A835SCA2_9CHLO</name>
<evidence type="ECO:0000313" key="2">
    <source>
        <dbReference type="EMBL" id="KAG2424329.1"/>
    </source>
</evidence>
<keyword evidence="3" id="KW-1185">Reference proteome</keyword>
<dbReference type="EMBL" id="JAEHOD010000125">
    <property type="protein sequence ID" value="KAG2424329.1"/>
    <property type="molecule type" value="Genomic_DNA"/>
</dbReference>
<reference evidence="2" key="1">
    <citation type="journal article" date="2020" name="bioRxiv">
        <title>Comparative genomics of Chlamydomonas.</title>
        <authorList>
            <person name="Craig R.J."/>
            <person name="Hasan A.R."/>
            <person name="Ness R.W."/>
            <person name="Keightley P.D."/>
        </authorList>
    </citation>
    <scope>NUCLEOTIDE SEQUENCE</scope>
    <source>
        <strain evidence="2">CCAP 11/173</strain>
    </source>
</reference>
<protein>
    <submittedName>
        <fullName evidence="2">Uncharacterized protein</fullName>
    </submittedName>
</protein>
<dbReference type="Proteomes" id="UP000613740">
    <property type="component" value="Unassembled WGS sequence"/>
</dbReference>
<sequence>MGTNSVWVGLANKAVYAQKAKSTKLVKVSGRKTFADHAAEPGYMMHVVMDAISKNGYYGLHGVPTPSDVAAMPDKGNVVWSTFRPHTKQSEEVHVPSSPGGLHNLEVQDTAVVVGADGTFYSGVTLCAKKDDEGEDDEGEDDEGEDDEGEEGDDEMWKETVAPPCSHCYLKRTTLEGVQGYVIAGLMLVHPKRLVGAPVYVSWYGNHEFREWAMAQLRMPVADDDE</sequence>
<feature type="compositionally biased region" description="Acidic residues" evidence="1">
    <location>
        <begin position="133"/>
        <end position="156"/>
    </location>
</feature>
<dbReference type="AlphaFoldDB" id="A0A835SCA2"/>
<evidence type="ECO:0000256" key="1">
    <source>
        <dbReference type="SAM" id="MobiDB-lite"/>
    </source>
</evidence>
<comment type="caution">
    <text evidence="2">The sequence shown here is derived from an EMBL/GenBank/DDBJ whole genome shotgun (WGS) entry which is preliminary data.</text>
</comment>